<proteinExistence type="predicted"/>
<evidence type="ECO:0000256" key="1">
    <source>
        <dbReference type="PROSITE-ProRule" id="PRU00339"/>
    </source>
</evidence>
<dbReference type="Pfam" id="PF01979">
    <property type="entry name" value="Amidohydro_1"/>
    <property type="match status" value="1"/>
</dbReference>
<sequence length="611" mass="69336">MKRLLLILLLAVVFFSCDRKQYDLAVSHVDIFDSESGSVIKNKTILISHDSIAKIIDADENFSALKVIEGNGRLASPGFVDTHIHFRQMLDLANRNAPKKLDATYRKKLAEKLLAYGTTTALDMAQYESWIPTTVGWQNNPDADFPNYYITGAGMISKEKRNPAPHHAVVLDPKKKVASYYDQGVRYVKIYSHLNDKDASAVVKEAGLKNMKVFAHTDHNRVTIQEAMAYGVRNFEHFFTVIPSILEFGAHREQMEESFGLSPYDHIDDFAASMAFYFSYIKANKDLETKLLALFDEMAQNNASMSTTIHILAAAAGKTDVFSSFNHFPIRENAHYPDYTDEQRELLKQAFDDMMSYLKIAHDKGVKIRIGTDNREAGQSMISELYLLGEAGFSSEEVLQIATWNGAESMGIENEIGVLKQGSMADLIIFEKSPLENIENFNAEKIIIKGGKVFDQNKHVQVETALNILKNEGEDKAVRHIQERVETFEAYELVEIAYHLFHIGEIKSGEEVLGILKSTYPDFKEIYYENAIYRIGRRFARMDQIDKTVEIYKLNTEKFPNSSEAFTNLAYAYEANDNKKLAMLSSKKAVELNPENENAQEIYKKLEATMK</sequence>
<evidence type="ECO:0000259" key="2">
    <source>
        <dbReference type="Pfam" id="PF01979"/>
    </source>
</evidence>
<dbReference type="InterPro" id="IPR019734">
    <property type="entry name" value="TPR_rpt"/>
</dbReference>
<feature type="domain" description="Amidohydrolase-related" evidence="2">
    <location>
        <begin position="75"/>
        <end position="450"/>
    </location>
</feature>
<dbReference type="SUPFAM" id="SSF51556">
    <property type="entry name" value="Metallo-dependent hydrolases"/>
    <property type="match status" value="1"/>
</dbReference>
<dbReference type="InterPro" id="IPR011990">
    <property type="entry name" value="TPR-like_helical_dom_sf"/>
</dbReference>
<dbReference type="Gene3D" id="1.25.40.10">
    <property type="entry name" value="Tetratricopeptide repeat domain"/>
    <property type="match status" value="1"/>
</dbReference>
<keyword evidence="1" id="KW-0802">TPR repeat</keyword>
<organism evidence="3 4">
    <name type="scientific">Aureibacter tunicatorum</name>
    <dbReference type="NCBI Taxonomy" id="866807"/>
    <lineage>
        <taxon>Bacteria</taxon>
        <taxon>Pseudomonadati</taxon>
        <taxon>Bacteroidota</taxon>
        <taxon>Cytophagia</taxon>
        <taxon>Cytophagales</taxon>
        <taxon>Persicobacteraceae</taxon>
        <taxon>Aureibacter</taxon>
    </lineage>
</organism>
<protein>
    <submittedName>
        <fullName evidence="3">Imidazolonepropionase-like amidohydrolase</fullName>
    </submittedName>
</protein>
<dbReference type="InterPro" id="IPR032466">
    <property type="entry name" value="Metal_Hydrolase"/>
</dbReference>
<accession>A0AAE4BSJ5</accession>
<evidence type="ECO:0000313" key="3">
    <source>
        <dbReference type="EMBL" id="MDR6238888.1"/>
    </source>
</evidence>
<dbReference type="AlphaFoldDB" id="A0AAE4BSJ5"/>
<dbReference type="InterPro" id="IPR051781">
    <property type="entry name" value="Metallo-dep_Hydrolase"/>
</dbReference>
<dbReference type="EMBL" id="JAVDQD010000002">
    <property type="protein sequence ID" value="MDR6238888.1"/>
    <property type="molecule type" value="Genomic_DNA"/>
</dbReference>
<dbReference type="InterPro" id="IPR006680">
    <property type="entry name" value="Amidohydro-rel"/>
</dbReference>
<dbReference type="PANTHER" id="PTHR43135:SF3">
    <property type="entry name" value="ALPHA-D-RIBOSE 1-METHYLPHOSPHONATE 5-TRIPHOSPHATE DIPHOSPHATASE"/>
    <property type="match status" value="1"/>
</dbReference>
<dbReference type="GO" id="GO:0016810">
    <property type="term" value="F:hydrolase activity, acting on carbon-nitrogen (but not peptide) bonds"/>
    <property type="evidence" value="ECO:0007669"/>
    <property type="project" value="InterPro"/>
</dbReference>
<gene>
    <name evidence="3" type="ORF">HNQ88_001925</name>
</gene>
<comment type="caution">
    <text evidence="3">The sequence shown here is derived from an EMBL/GenBank/DDBJ whole genome shotgun (WGS) entry which is preliminary data.</text>
</comment>
<dbReference type="SUPFAM" id="SSF48452">
    <property type="entry name" value="TPR-like"/>
    <property type="match status" value="1"/>
</dbReference>
<dbReference type="Proteomes" id="UP001185092">
    <property type="component" value="Unassembled WGS sequence"/>
</dbReference>
<dbReference type="PROSITE" id="PS51257">
    <property type="entry name" value="PROKAR_LIPOPROTEIN"/>
    <property type="match status" value="1"/>
</dbReference>
<dbReference type="SUPFAM" id="SSF51338">
    <property type="entry name" value="Composite domain of metallo-dependent hydrolases"/>
    <property type="match status" value="1"/>
</dbReference>
<dbReference type="InterPro" id="IPR011059">
    <property type="entry name" value="Metal-dep_hydrolase_composite"/>
</dbReference>
<reference evidence="3" key="1">
    <citation type="submission" date="2023-07" db="EMBL/GenBank/DDBJ databases">
        <title>Genomic Encyclopedia of Type Strains, Phase IV (KMG-IV): sequencing the most valuable type-strain genomes for metagenomic binning, comparative biology and taxonomic classification.</title>
        <authorList>
            <person name="Goeker M."/>
        </authorList>
    </citation>
    <scope>NUCLEOTIDE SEQUENCE</scope>
    <source>
        <strain evidence="3">DSM 26174</strain>
    </source>
</reference>
<evidence type="ECO:0000313" key="4">
    <source>
        <dbReference type="Proteomes" id="UP001185092"/>
    </source>
</evidence>
<keyword evidence="4" id="KW-1185">Reference proteome</keyword>
<dbReference type="PROSITE" id="PS50005">
    <property type="entry name" value="TPR"/>
    <property type="match status" value="1"/>
</dbReference>
<name>A0AAE4BSJ5_9BACT</name>
<dbReference type="PANTHER" id="PTHR43135">
    <property type="entry name" value="ALPHA-D-RIBOSE 1-METHYLPHOSPHONATE 5-TRIPHOSPHATE DIPHOSPHATASE"/>
    <property type="match status" value="1"/>
</dbReference>
<dbReference type="RefSeq" id="WP_309938392.1">
    <property type="nucleotide sequence ID" value="NZ_AP025305.1"/>
</dbReference>
<feature type="repeat" description="TPR" evidence="1">
    <location>
        <begin position="563"/>
        <end position="596"/>
    </location>
</feature>
<dbReference type="Gene3D" id="3.20.20.140">
    <property type="entry name" value="Metal-dependent hydrolases"/>
    <property type="match status" value="2"/>
</dbReference>